<evidence type="ECO:0000313" key="8">
    <source>
        <dbReference type="Proteomes" id="UP000186156"/>
    </source>
</evidence>
<dbReference type="InterPro" id="IPR045851">
    <property type="entry name" value="AMP-bd_C_sf"/>
</dbReference>
<evidence type="ECO:0000313" key="7">
    <source>
        <dbReference type="EMBL" id="SIS74486.1"/>
    </source>
</evidence>
<keyword evidence="8" id="KW-1185">Reference proteome</keyword>
<dbReference type="FunFam" id="3.30.300.30:FF:000008">
    <property type="entry name" value="2,3-dihydroxybenzoate-AMP ligase"/>
    <property type="match status" value="1"/>
</dbReference>
<proteinExistence type="inferred from homology"/>
<accession>A0A1N7LKY9</accession>
<dbReference type="AlphaFoldDB" id="A0A1N7LKY9"/>
<dbReference type="GO" id="GO:0006631">
    <property type="term" value="P:fatty acid metabolic process"/>
    <property type="evidence" value="ECO:0007669"/>
    <property type="project" value="UniProtKB-KW"/>
</dbReference>
<evidence type="ECO:0000256" key="4">
    <source>
        <dbReference type="ARBA" id="ARBA00023098"/>
    </source>
</evidence>
<dbReference type="EMBL" id="FTOO01000003">
    <property type="protein sequence ID" value="SIS74486.1"/>
    <property type="molecule type" value="Genomic_DNA"/>
</dbReference>
<dbReference type="Pfam" id="PF00501">
    <property type="entry name" value="AMP-binding"/>
    <property type="match status" value="1"/>
</dbReference>
<dbReference type="Gene3D" id="3.30.300.30">
    <property type="match status" value="1"/>
</dbReference>
<evidence type="ECO:0000259" key="5">
    <source>
        <dbReference type="Pfam" id="PF00501"/>
    </source>
</evidence>
<name>A0A1N7LKY9_9BACL</name>
<dbReference type="InterPro" id="IPR042099">
    <property type="entry name" value="ANL_N_sf"/>
</dbReference>
<dbReference type="InterPro" id="IPR020845">
    <property type="entry name" value="AMP-binding_CS"/>
</dbReference>
<organism evidence="7 8">
    <name type="scientific">Alicyclobacillus vulcanalis</name>
    <dbReference type="NCBI Taxonomy" id="252246"/>
    <lineage>
        <taxon>Bacteria</taxon>
        <taxon>Bacillati</taxon>
        <taxon>Bacillota</taxon>
        <taxon>Bacilli</taxon>
        <taxon>Bacillales</taxon>
        <taxon>Alicyclobacillaceae</taxon>
        <taxon>Alicyclobacillus</taxon>
    </lineage>
</organism>
<evidence type="ECO:0000256" key="2">
    <source>
        <dbReference type="ARBA" id="ARBA00022598"/>
    </source>
</evidence>
<keyword evidence="2" id="KW-0436">Ligase</keyword>
<gene>
    <name evidence="7" type="ORF">SAMN05421799_103220</name>
</gene>
<dbReference type="Proteomes" id="UP000186156">
    <property type="component" value="Unassembled WGS sequence"/>
</dbReference>
<evidence type="ECO:0000256" key="3">
    <source>
        <dbReference type="ARBA" id="ARBA00022832"/>
    </source>
</evidence>
<dbReference type="STRING" id="252246.SAMN05421799_103220"/>
<dbReference type="SUPFAM" id="SSF56801">
    <property type="entry name" value="Acetyl-CoA synthetase-like"/>
    <property type="match status" value="1"/>
</dbReference>
<dbReference type="RefSeq" id="WP_076345796.1">
    <property type="nucleotide sequence ID" value="NZ_FTOO01000003.1"/>
</dbReference>
<dbReference type="Gene3D" id="3.40.50.12780">
    <property type="entry name" value="N-terminal domain of ligase-like"/>
    <property type="match status" value="1"/>
</dbReference>
<dbReference type="InterPro" id="IPR000873">
    <property type="entry name" value="AMP-dep_synth/lig_dom"/>
</dbReference>
<evidence type="ECO:0000259" key="6">
    <source>
        <dbReference type="Pfam" id="PF13193"/>
    </source>
</evidence>
<reference evidence="8" key="1">
    <citation type="submission" date="2017-01" db="EMBL/GenBank/DDBJ databases">
        <authorList>
            <person name="Varghese N."/>
            <person name="Submissions S."/>
        </authorList>
    </citation>
    <scope>NUCLEOTIDE SEQUENCE [LARGE SCALE GENOMIC DNA]</scope>
    <source>
        <strain evidence="8">DSM 16176</strain>
    </source>
</reference>
<dbReference type="InterPro" id="IPR025110">
    <property type="entry name" value="AMP-bd_C"/>
</dbReference>
<evidence type="ECO:0000256" key="1">
    <source>
        <dbReference type="ARBA" id="ARBA00006432"/>
    </source>
</evidence>
<dbReference type="Pfam" id="PF13193">
    <property type="entry name" value="AMP-binding_C"/>
    <property type="match status" value="1"/>
</dbReference>
<comment type="similarity">
    <text evidence="1">Belongs to the ATP-dependent AMP-binding enzyme family.</text>
</comment>
<sequence>MQVALTPVDWLRRAVKLYPAKVAVIDENVRFTYRQFGARVNRLSHALRRAGVENGSKVAVLCPNTHPMLEAFFGICQLGAAIVPINIRLQAEEIAYILDHSDAEVLIVDSEWGSVVDPILSSLPQLHTVIQVNRGHSSPLQAVDYEEVLAAAPDDPIAIDLDENQPLSINYTSGTTSRPKGVVLTHRNSYLNAANFLFHLRVEHDDVYLHTLPLFHVNGWGGVWALTAVGGTHVCLRKVDPAVILRLFTEEGVTLACAAPTVVNMLVQHPGVESIRIPHRTRMATAGSPPPAAVIEKAERYLNMEIIHVYGLTETAPFITYCEWTRDKEVLDEDARARAKARQGVEMIFAGDVRVVHDDGSEVAWNGMDIGEIVARGNVVMDGYYKNPEDTAKAVRDGWFHTGDLAVVHPDGHIEIVDRLKDVIISGGENVSSVEVEGVLYQHPGVLEAGVVARPDERWGEVPVAFVVRKPGANVTEDELNAFCRARLAHFKVPKAYHFVDELPRTGTGKLQKFKLREMLWAGMDKRVH</sequence>
<protein>
    <submittedName>
        <fullName evidence="7">Fatty-acyl-CoA synthase</fullName>
    </submittedName>
</protein>
<dbReference type="NCBIfam" id="NF004837">
    <property type="entry name" value="PRK06187.1"/>
    <property type="match status" value="1"/>
</dbReference>
<dbReference type="PANTHER" id="PTHR43859">
    <property type="entry name" value="ACYL-ACTIVATING ENZYME"/>
    <property type="match status" value="1"/>
</dbReference>
<keyword evidence="4" id="KW-0443">Lipid metabolism</keyword>
<feature type="domain" description="AMP-binding enzyme C-terminal" evidence="6">
    <location>
        <begin position="435"/>
        <end position="510"/>
    </location>
</feature>
<dbReference type="PANTHER" id="PTHR43859:SF4">
    <property type="entry name" value="BUTANOATE--COA LIGASE AAE1-RELATED"/>
    <property type="match status" value="1"/>
</dbReference>
<keyword evidence="3" id="KW-0276">Fatty acid metabolism</keyword>
<dbReference type="PROSITE" id="PS00455">
    <property type="entry name" value="AMP_BINDING"/>
    <property type="match status" value="1"/>
</dbReference>
<dbReference type="GO" id="GO:0016874">
    <property type="term" value="F:ligase activity"/>
    <property type="evidence" value="ECO:0007669"/>
    <property type="project" value="UniProtKB-KW"/>
</dbReference>
<feature type="domain" description="AMP-dependent synthetase/ligase" evidence="5">
    <location>
        <begin position="12"/>
        <end position="385"/>
    </location>
</feature>
<dbReference type="OrthoDB" id="9765680at2"/>